<feature type="chain" id="PRO_5021732398" description="Peptidase C39-like domain-containing protein" evidence="1">
    <location>
        <begin position="22"/>
        <end position="244"/>
    </location>
</feature>
<organism evidence="3 4">
    <name type="scientific">Paenibacillus agilis</name>
    <dbReference type="NCBI Taxonomy" id="3020863"/>
    <lineage>
        <taxon>Bacteria</taxon>
        <taxon>Bacillati</taxon>
        <taxon>Bacillota</taxon>
        <taxon>Bacilli</taxon>
        <taxon>Bacillales</taxon>
        <taxon>Paenibacillaceae</taxon>
        <taxon>Paenibacillus</taxon>
    </lineage>
</organism>
<dbReference type="Pfam" id="PF13529">
    <property type="entry name" value="Peptidase_C39_2"/>
    <property type="match status" value="1"/>
</dbReference>
<reference evidence="3 4" key="1">
    <citation type="submission" date="2019-07" db="EMBL/GenBank/DDBJ databases">
        <authorList>
            <person name="Kim J."/>
        </authorList>
    </citation>
    <scope>NUCLEOTIDE SEQUENCE [LARGE SCALE GENOMIC DNA]</scope>
    <source>
        <strain evidence="3 4">N4</strain>
    </source>
</reference>
<protein>
    <recommendedName>
        <fullName evidence="2">Peptidase C39-like domain-containing protein</fullName>
    </recommendedName>
</protein>
<comment type="caution">
    <text evidence="3">The sequence shown here is derived from an EMBL/GenBank/DDBJ whole genome shotgun (WGS) entry which is preliminary data.</text>
</comment>
<evidence type="ECO:0000313" key="3">
    <source>
        <dbReference type="EMBL" id="TVX88093.1"/>
    </source>
</evidence>
<feature type="signal peptide" evidence="1">
    <location>
        <begin position="1"/>
        <end position="21"/>
    </location>
</feature>
<name>A0A559IKU3_9BACL</name>
<evidence type="ECO:0000313" key="4">
    <source>
        <dbReference type="Proteomes" id="UP000318102"/>
    </source>
</evidence>
<keyword evidence="4" id="KW-1185">Reference proteome</keyword>
<gene>
    <name evidence="3" type="ORF">FPZ44_19480</name>
</gene>
<dbReference type="Proteomes" id="UP000318102">
    <property type="component" value="Unassembled WGS sequence"/>
</dbReference>
<dbReference type="AlphaFoldDB" id="A0A559IKU3"/>
<evidence type="ECO:0000256" key="1">
    <source>
        <dbReference type="SAM" id="SignalP"/>
    </source>
</evidence>
<evidence type="ECO:0000259" key="2">
    <source>
        <dbReference type="Pfam" id="PF13529"/>
    </source>
</evidence>
<dbReference type="OrthoDB" id="2966913at2"/>
<keyword evidence="1" id="KW-0732">Signal</keyword>
<feature type="domain" description="Peptidase C39-like" evidence="2">
    <location>
        <begin position="77"/>
        <end position="210"/>
    </location>
</feature>
<dbReference type="RefSeq" id="WP_144992947.1">
    <property type="nucleotide sequence ID" value="NZ_VNJK01000003.1"/>
</dbReference>
<sequence length="244" mass="27124">MKKVCALLIGFSLVLPQLAFGAGTGDNPTPTLDVPTKEQILEKQRSKKLEEEYSSNIKARMSNSVGPLANGETRTISVTHFKQETGYWCGPATVKQVLHFLNGSSKTQGDYAKELGTTTAGTDFSLIDDILNKHIKTGLYTYQTYAADRFIAWQSRMILSVDFEKPAVLDLKITPKELPNYTRNISGHILNVSGYDARDMNKAKIRLTDPFDEGGRGQTIGNKWYDMSGVWKANQAHFRKAAIV</sequence>
<dbReference type="EMBL" id="VNJK01000003">
    <property type="protein sequence ID" value="TVX88093.1"/>
    <property type="molecule type" value="Genomic_DNA"/>
</dbReference>
<dbReference type="InterPro" id="IPR039564">
    <property type="entry name" value="Peptidase_C39-like"/>
</dbReference>
<accession>A0A559IKU3</accession>
<proteinExistence type="predicted"/>